<keyword evidence="2" id="KW-1133">Transmembrane helix</keyword>
<dbReference type="InterPro" id="IPR023346">
    <property type="entry name" value="Lysozyme-like_dom_sf"/>
</dbReference>
<accession>A0ABW5IIY2</accession>
<comment type="similarity">
    <text evidence="1">Belongs to the transglycosylase Slt family.</text>
</comment>
<dbReference type="SUPFAM" id="SSF53955">
    <property type="entry name" value="Lysozyme-like"/>
    <property type="match status" value="1"/>
</dbReference>
<feature type="domain" description="Transglycosylase SLT" evidence="3">
    <location>
        <begin position="128"/>
        <end position="222"/>
    </location>
</feature>
<dbReference type="Proteomes" id="UP001597544">
    <property type="component" value="Unassembled WGS sequence"/>
</dbReference>
<dbReference type="RefSeq" id="WP_377504332.1">
    <property type="nucleotide sequence ID" value="NZ_JBHULU010000009.1"/>
</dbReference>
<gene>
    <name evidence="4" type="ORF">ACFSRY_06740</name>
</gene>
<evidence type="ECO:0000259" key="3">
    <source>
        <dbReference type="Pfam" id="PF01464"/>
    </source>
</evidence>
<organism evidence="4 5">
    <name type="scientific">Pontibacter locisalis</name>
    <dbReference type="NCBI Taxonomy" id="1719035"/>
    <lineage>
        <taxon>Bacteria</taxon>
        <taxon>Pseudomonadati</taxon>
        <taxon>Bacteroidota</taxon>
        <taxon>Cytophagia</taxon>
        <taxon>Cytophagales</taxon>
        <taxon>Hymenobacteraceae</taxon>
        <taxon>Pontibacter</taxon>
    </lineage>
</organism>
<evidence type="ECO:0000313" key="5">
    <source>
        <dbReference type="Proteomes" id="UP001597544"/>
    </source>
</evidence>
<comment type="caution">
    <text evidence="4">The sequence shown here is derived from an EMBL/GenBank/DDBJ whole genome shotgun (WGS) entry which is preliminary data.</text>
</comment>
<reference evidence="5" key="1">
    <citation type="journal article" date="2019" name="Int. J. Syst. Evol. Microbiol.">
        <title>The Global Catalogue of Microorganisms (GCM) 10K type strain sequencing project: providing services to taxonomists for standard genome sequencing and annotation.</title>
        <authorList>
            <consortium name="The Broad Institute Genomics Platform"/>
            <consortium name="The Broad Institute Genome Sequencing Center for Infectious Disease"/>
            <person name="Wu L."/>
            <person name="Ma J."/>
        </authorList>
    </citation>
    <scope>NUCLEOTIDE SEQUENCE [LARGE SCALE GENOMIC DNA]</scope>
    <source>
        <strain evidence="5">KCTC 42498</strain>
    </source>
</reference>
<evidence type="ECO:0000256" key="1">
    <source>
        <dbReference type="ARBA" id="ARBA00007734"/>
    </source>
</evidence>
<feature type="transmembrane region" description="Helical" evidence="2">
    <location>
        <begin position="21"/>
        <end position="37"/>
    </location>
</feature>
<protein>
    <submittedName>
        <fullName evidence="4">Lytic transglycosylase domain-containing protein</fullName>
    </submittedName>
</protein>
<evidence type="ECO:0000313" key="4">
    <source>
        <dbReference type="EMBL" id="MFD2513556.1"/>
    </source>
</evidence>
<keyword evidence="2" id="KW-0812">Transmembrane</keyword>
<evidence type="ECO:0000256" key="2">
    <source>
        <dbReference type="SAM" id="Phobius"/>
    </source>
</evidence>
<proteinExistence type="inferred from homology"/>
<sequence>MDCYPVGEQQTRKEYRMAQQIWKYIWVTVIIVIALQLCSQQQVPYDPLVSDVEADAKVDRKVFAPPPLPAEMTFAGEPVPLDVPDVAERLDRELLVNSYLHATTLLGLKRMQRYVPEIKELLVENDIPEDFIYLALAESLFGHVTSPAGAAGFWQLMPDTARGYGLLVNGEVDERFNVKKSTHAAIRYLKTAHKRFDSWTNAAASYNRGMGGINRALERQGVSSYYDLYLNDETSRYMFRILALKEIYGNPEKYGFEVPKEHGYQPLPTRELKVTSTIPDLPAFALEQGTNYKTLRLYNPWIKTYKLTVPQGREFVLELPQ</sequence>
<dbReference type="EMBL" id="JBHULU010000009">
    <property type="protein sequence ID" value="MFD2513556.1"/>
    <property type="molecule type" value="Genomic_DNA"/>
</dbReference>
<dbReference type="PANTHER" id="PTHR37423">
    <property type="entry name" value="SOLUBLE LYTIC MUREIN TRANSGLYCOSYLASE-RELATED"/>
    <property type="match status" value="1"/>
</dbReference>
<dbReference type="Gene3D" id="1.10.530.10">
    <property type="match status" value="1"/>
</dbReference>
<keyword evidence="2" id="KW-0472">Membrane</keyword>
<keyword evidence="5" id="KW-1185">Reference proteome</keyword>
<dbReference type="Pfam" id="PF01464">
    <property type="entry name" value="SLT"/>
    <property type="match status" value="1"/>
</dbReference>
<dbReference type="InterPro" id="IPR008258">
    <property type="entry name" value="Transglycosylase_SLT_dom_1"/>
</dbReference>
<dbReference type="CDD" id="cd16894">
    <property type="entry name" value="MltD-like"/>
    <property type="match status" value="1"/>
</dbReference>
<name>A0ABW5IIY2_9BACT</name>
<dbReference type="PANTHER" id="PTHR37423:SF2">
    <property type="entry name" value="MEMBRANE-BOUND LYTIC MUREIN TRANSGLYCOSYLASE C"/>
    <property type="match status" value="1"/>
</dbReference>